<accession>A0A4V1RT65</accession>
<dbReference type="PANTHER" id="PTHR43767:SF1">
    <property type="entry name" value="NONRIBOSOMAL PEPTIDE SYNTHASE PES1 (EUROFUNG)-RELATED"/>
    <property type="match status" value="1"/>
</dbReference>
<gene>
    <name evidence="4" type="ORF">EUU22_03925</name>
</gene>
<proteinExistence type="predicted"/>
<feature type="domain" description="AMP-binding enzyme C-terminal" evidence="3">
    <location>
        <begin position="461"/>
        <end position="539"/>
    </location>
</feature>
<keyword evidence="1" id="KW-0479">Metal-binding</keyword>
<dbReference type="AlphaFoldDB" id="A0A4V1RT65"/>
<keyword evidence="4" id="KW-0436">Ligase</keyword>
<dbReference type="Proteomes" id="UP000291088">
    <property type="component" value="Unassembled WGS sequence"/>
</dbReference>
<dbReference type="PANTHER" id="PTHR43767">
    <property type="entry name" value="LONG-CHAIN-FATTY-ACID--COA LIGASE"/>
    <property type="match status" value="1"/>
</dbReference>
<dbReference type="Gene3D" id="3.40.50.12780">
    <property type="entry name" value="N-terminal domain of ligase-like"/>
    <property type="match status" value="1"/>
</dbReference>
<dbReference type="InterPro" id="IPR050237">
    <property type="entry name" value="ATP-dep_AMP-bd_enzyme"/>
</dbReference>
<evidence type="ECO:0000313" key="5">
    <source>
        <dbReference type="Proteomes" id="UP000291088"/>
    </source>
</evidence>
<dbReference type="Gene3D" id="3.30.300.30">
    <property type="match status" value="1"/>
</dbReference>
<reference evidence="4 5" key="1">
    <citation type="submission" date="2019-01" db="EMBL/GenBank/DDBJ databases">
        <authorList>
            <person name="Deng T."/>
        </authorList>
    </citation>
    <scope>NUCLEOTIDE SEQUENCE [LARGE SCALE GENOMIC DNA]</scope>
    <source>
        <strain evidence="4 5">F8825</strain>
    </source>
</reference>
<evidence type="ECO:0000313" key="4">
    <source>
        <dbReference type="EMBL" id="RYC23254.1"/>
    </source>
</evidence>
<evidence type="ECO:0000259" key="2">
    <source>
        <dbReference type="Pfam" id="PF00501"/>
    </source>
</evidence>
<keyword evidence="5" id="KW-1185">Reference proteome</keyword>
<evidence type="ECO:0000259" key="3">
    <source>
        <dbReference type="Pfam" id="PF13193"/>
    </source>
</evidence>
<protein>
    <submittedName>
        <fullName evidence="4">Long-chain fatty acid--CoA ligase</fullName>
    </submittedName>
</protein>
<dbReference type="EMBL" id="SDVB01000106">
    <property type="protein sequence ID" value="RYC23254.1"/>
    <property type="molecule type" value="Genomic_DNA"/>
</dbReference>
<dbReference type="Pfam" id="PF13193">
    <property type="entry name" value="AMP-binding_C"/>
    <property type="match status" value="1"/>
</dbReference>
<feature type="domain" description="AMP-dependent synthetase/ligase" evidence="2">
    <location>
        <begin position="60"/>
        <end position="410"/>
    </location>
</feature>
<comment type="caution">
    <text evidence="4">The sequence shown here is derived from an EMBL/GenBank/DDBJ whole genome shotgun (WGS) entry which is preliminary data.</text>
</comment>
<organism evidence="4 5">
    <name type="scientific">Ciceribacter ferrooxidans</name>
    <dbReference type="NCBI Taxonomy" id="2509717"/>
    <lineage>
        <taxon>Bacteria</taxon>
        <taxon>Pseudomonadati</taxon>
        <taxon>Pseudomonadota</taxon>
        <taxon>Alphaproteobacteria</taxon>
        <taxon>Hyphomicrobiales</taxon>
        <taxon>Rhizobiaceae</taxon>
        <taxon>Ciceribacter</taxon>
    </lineage>
</organism>
<dbReference type="PROSITE" id="PS00455">
    <property type="entry name" value="AMP_BINDING"/>
    <property type="match status" value="1"/>
</dbReference>
<dbReference type="InterPro" id="IPR042099">
    <property type="entry name" value="ANL_N_sf"/>
</dbReference>
<dbReference type="InterPro" id="IPR020845">
    <property type="entry name" value="AMP-binding_CS"/>
</dbReference>
<name>A0A4V1RT65_9HYPH</name>
<dbReference type="GO" id="GO:0016878">
    <property type="term" value="F:acid-thiol ligase activity"/>
    <property type="evidence" value="ECO:0007669"/>
    <property type="project" value="UniProtKB-ARBA"/>
</dbReference>
<dbReference type="InterPro" id="IPR025110">
    <property type="entry name" value="AMP-bd_C"/>
</dbReference>
<sequence length="565" mass="62864">MTNMSILVDSAWRVVRTDDRRPPMTHSSSIPMTRIAEATRRTRETGEAIPRTTIGGAVTNACARFADRVAIEVFDRQERITFAQFEALTHQYARALLEMGVGPGDRVAVMLPNRLAYPALFVALARIGAIHVPVNTRYTAHEIAYVVNDAGARVLLHDTIFSKTIDGLSVELDGPTRIVDLGTGEGEFERVVALCSTEPVSGDEVGPDSLANIQYTSGTTGFPKGCMLTHDYWLVLANAAIAWDLEPARRILSAQPYFYMDPQWITLKALITGATLVIAPGLSSSRFLGWIHDHSIEWCMFPLLMTRQQPAPRDSETKLKQVATFGWPPETCREFHKRFGVIAREGFGMTEIGLGTWTPPELDEMYDSGSVGIAAPCRETSIRDAEGQPVARGELGELWVRGRSIFKGYWNRPDANGEVFRSGGWFRTGDLFREDDEGFLYVVGRLKDMIRRSQENIAAREVEAAICMLPEVEDAAAVPVPDPVRGEEVKIYVQLKNGVCRDTLPVETILEHARKYLAKFKVPRYVSYVDSFPRTASNKIEKKTLITGVGDLRSGAYDAEEGTWR</sequence>
<dbReference type="InterPro" id="IPR045851">
    <property type="entry name" value="AMP-bd_C_sf"/>
</dbReference>
<dbReference type="SUPFAM" id="SSF56801">
    <property type="entry name" value="Acetyl-CoA synthetase-like"/>
    <property type="match status" value="1"/>
</dbReference>
<evidence type="ECO:0000256" key="1">
    <source>
        <dbReference type="ARBA" id="ARBA00022723"/>
    </source>
</evidence>
<dbReference type="Pfam" id="PF00501">
    <property type="entry name" value="AMP-binding"/>
    <property type="match status" value="1"/>
</dbReference>
<dbReference type="InterPro" id="IPR000873">
    <property type="entry name" value="AMP-dep_synth/lig_dom"/>
</dbReference>
<dbReference type="GO" id="GO:0046872">
    <property type="term" value="F:metal ion binding"/>
    <property type="evidence" value="ECO:0007669"/>
    <property type="project" value="UniProtKB-KW"/>
</dbReference>